<proteinExistence type="predicted"/>
<accession>A0AAQ3RTV4</accession>
<dbReference type="Proteomes" id="UP001374535">
    <property type="component" value="Chromosome 6"/>
</dbReference>
<reference evidence="2 3" key="1">
    <citation type="journal article" date="2023" name="Life. Sci Alliance">
        <title>Evolutionary insights into 3D genome organization and epigenetic landscape of Vigna mungo.</title>
        <authorList>
            <person name="Junaid A."/>
            <person name="Singh B."/>
            <person name="Bhatia S."/>
        </authorList>
    </citation>
    <scope>NUCLEOTIDE SEQUENCE [LARGE SCALE GENOMIC DNA]</scope>
    <source>
        <strain evidence="2">Urdbean</strain>
    </source>
</reference>
<feature type="compositionally biased region" description="Basic residues" evidence="1">
    <location>
        <begin position="79"/>
        <end position="94"/>
    </location>
</feature>
<evidence type="ECO:0000256" key="1">
    <source>
        <dbReference type="SAM" id="MobiDB-lite"/>
    </source>
</evidence>
<feature type="region of interest" description="Disordered" evidence="1">
    <location>
        <begin position="53"/>
        <end position="130"/>
    </location>
</feature>
<gene>
    <name evidence="2" type="ORF">V8G54_018329</name>
</gene>
<name>A0AAQ3RTV4_VIGMU</name>
<organism evidence="2 3">
    <name type="scientific">Vigna mungo</name>
    <name type="common">Black gram</name>
    <name type="synonym">Phaseolus mungo</name>
    <dbReference type="NCBI Taxonomy" id="3915"/>
    <lineage>
        <taxon>Eukaryota</taxon>
        <taxon>Viridiplantae</taxon>
        <taxon>Streptophyta</taxon>
        <taxon>Embryophyta</taxon>
        <taxon>Tracheophyta</taxon>
        <taxon>Spermatophyta</taxon>
        <taxon>Magnoliopsida</taxon>
        <taxon>eudicotyledons</taxon>
        <taxon>Gunneridae</taxon>
        <taxon>Pentapetalae</taxon>
        <taxon>rosids</taxon>
        <taxon>fabids</taxon>
        <taxon>Fabales</taxon>
        <taxon>Fabaceae</taxon>
        <taxon>Papilionoideae</taxon>
        <taxon>50 kb inversion clade</taxon>
        <taxon>NPAAA clade</taxon>
        <taxon>indigoferoid/millettioid clade</taxon>
        <taxon>Phaseoleae</taxon>
        <taxon>Vigna</taxon>
    </lineage>
</organism>
<sequence>MPEGSTVTVECQGAGNTRSLTLEEATDTILFCSSIVQDLAYQAATLAMEKECSDPFEGSEPTVTFLGKFNSDRNSRSRPVSKRTSKSQKTKTKQRRVETDVKTPSGKAENDENIGESFTHNVGLPNKVDSMKPPKLESRCNCIIM</sequence>
<keyword evidence="3" id="KW-1185">Reference proteome</keyword>
<evidence type="ECO:0000313" key="2">
    <source>
        <dbReference type="EMBL" id="WVZ04983.1"/>
    </source>
</evidence>
<dbReference type="EMBL" id="CP144695">
    <property type="protein sequence ID" value="WVZ04983.1"/>
    <property type="molecule type" value="Genomic_DNA"/>
</dbReference>
<protein>
    <submittedName>
        <fullName evidence="2">Uncharacterized protein</fullName>
    </submittedName>
</protein>
<dbReference type="AlphaFoldDB" id="A0AAQ3RTV4"/>
<evidence type="ECO:0000313" key="3">
    <source>
        <dbReference type="Proteomes" id="UP001374535"/>
    </source>
</evidence>